<keyword evidence="2" id="KW-1185">Reference proteome</keyword>
<gene>
    <name evidence="1" type="ORF">ONB1V03_LOCUS20907</name>
</gene>
<dbReference type="Proteomes" id="UP000728032">
    <property type="component" value="Unassembled WGS sequence"/>
</dbReference>
<sequence>MDKNMRLRN</sequence>
<organism evidence="1">
    <name type="scientific">Oppiella nova</name>
    <dbReference type="NCBI Taxonomy" id="334625"/>
    <lineage>
        <taxon>Eukaryota</taxon>
        <taxon>Metazoa</taxon>
        <taxon>Ecdysozoa</taxon>
        <taxon>Arthropoda</taxon>
        <taxon>Chelicerata</taxon>
        <taxon>Arachnida</taxon>
        <taxon>Acari</taxon>
        <taxon>Acariformes</taxon>
        <taxon>Sarcoptiformes</taxon>
        <taxon>Oribatida</taxon>
        <taxon>Brachypylina</taxon>
        <taxon>Oppioidea</taxon>
        <taxon>Oppiidae</taxon>
        <taxon>Oppiella</taxon>
    </lineage>
</organism>
<dbReference type="EMBL" id="CAJPVJ010037777">
    <property type="protein sequence ID" value="CAG2181486.1"/>
    <property type="molecule type" value="Genomic_DNA"/>
</dbReference>
<evidence type="ECO:0000313" key="2">
    <source>
        <dbReference type="Proteomes" id="UP000728032"/>
    </source>
</evidence>
<dbReference type="EMBL" id="OC952602">
    <property type="protein sequence ID" value="CAD7664349.1"/>
    <property type="molecule type" value="Genomic_DNA"/>
</dbReference>
<name>A0A7R9MQX0_9ACAR</name>
<reference evidence="1" key="1">
    <citation type="submission" date="2020-11" db="EMBL/GenBank/DDBJ databases">
        <authorList>
            <person name="Tran Van P."/>
        </authorList>
    </citation>
    <scope>NUCLEOTIDE SEQUENCE</scope>
</reference>
<accession>A0A7R9MQX0</accession>
<evidence type="ECO:0000313" key="1">
    <source>
        <dbReference type="EMBL" id="CAD7664349.1"/>
    </source>
</evidence>
<protein>
    <submittedName>
        <fullName evidence="1">Uncharacterized protein</fullName>
    </submittedName>
</protein>
<proteinExistence type="predicted"/>